<evidence type="ECO:0000313" key="2">
    <source>
        <dbReference type="Proteomes" id="UP001239462"/>
    </source>
</evidence>
<protein>
    <submittedName>
        <fullName evidence="1">Universal stress protein</fullName>
    </submittedName>
</protein>
<dbReference type="RefSeq" id="WP_149495458.1">
    <property type="nucleotide sequence ID" value="NZ_JASZZN010000005.1"/>
</dbReference>
<reference evidence="1 2" key="1">
    <citation type="submission" date="2023-06" db="EMBL/GenBank/DDBJ databases">
        <title>Roseiconus lacunae JC819 isolated from Gulf of Mannar region, Tamil Nadu.</title>
        <authorList>
            <person name="Pk S."/>
            <person name="Ch S."/>
            <person name="Ch V.R."/>
        </authorList>
    </citation>
    <scope>NUCLEOTIDE SEQUENCE [LARGE SCALE GENOMIC DNA]</scope>
    <source>
        <strain evidence="1 2">JC819</strain>
    </source>
</reference>
<proteinExistence type="predicted"/>
<accession>A0ABT7PFV0</accession>
<organism evidence="1 2">
    <name type="scientific">Roseiconus lacunae</name>
    <dbReference type="NCBI Taxonomy" id="2605694"/>
    <lineage>
        <taxon>Bacteria</taxon>
        <taxon>Pseudomonadati</taxon>
        <taxon>Planctomycetota</taxon>
        <taxon>Planctomycetia</taxon>
        <taxon>Pirellulales</taxon>
        <taxon>Pirellulaceae</taxon>
        <taxon>Roseiconus</taxon>
    </lineage>
</organism>
<dbReference type="EMBL" id="JASZZN010000005">
    <property type="protein sequence ID" value="MDM4015367.1"/>
    <property type="molecule type" value="Genomic_DNA"/>
</dbReference>
<dbReference type="Gene3D" id="3.40.50.12370">
    <property type="match status" value="1"/>
</dbReference>
<gene>
    <name evidence="1" type="ORF">QTN89_08010</name>
</gene>
<comment type="caution">
    <text evidence="1">The sequence shown here is derived from an EMBL/GenBank/DDBJ whole genome shotgun (WGS) entry which is preliminary data.</text>
</comment>
<name>A0ABT7PFV0_9BACT</name>
<keyword evidence="2" id="KW-1185">Reference proteome</keyword>
<dbReference type="Proteomes" id="UP001239462">
    <property type="component" value="Unassembled WGS sequence"/>
</dbReference>
<sequence>MSESQQDDLGREVDAAMRMFEKSQVGEAAAITPIQPSRVLLVLDGSPQDATAIDSVAYLRERFNTETLVLDGRISGEDDITAAVIDRVTGSRPIKAEGEEPYDKVLAALKSHDVDMVILPCPFGRDLEKVGTDSAGTVIDVLLSRCAVPMLVIRRNDQTLGECVNQVSVVVGSECDVVPRAAAWAFGLSAERGTVGLNLVIEKEQFENIRSIVEALSEETTLDNESFTEALTKAHHAIHQAMAKTATSLSRSYHLRPLAGEISPPNPMQNQDRLLIVLPLEVDDRYGQGFAHDRIRRSPHPVLVIPGHVETSTE</sequence>
<evidence type="ECO:0000313" key="1">
    <source>
        <dbReference type="EMBL" id="MDM4015367.1"/>
    </source>
</evidence>